<dbReference type="SUPFAM" id="SSF53720">
    <property type="entry name" value="ALDH-like"/>
    <property type="match status" value="2"/>
</dbReference>
<sequence length="783" mass="83300">MTIKEIFDSMDYGTAPESASEAMAWIHDHGATFGLFIDGAWTKPGDTFETKNPATGEVLAKITQAGADDVDAAVRAARKAQPGWAKLSGHQRARKLYALARLVQKHARLFAVLETLDNGKPIRESRDIDIPLVARHFYYHAGMAQLQDAELPDREALGVAGQIIPWNFPLLMLAWKIAPAIAMGNTVVLKPAEYTSLTALFFAQICDEAGLPKGVVNIVTGDGAVGEAITAHEGIDKIAFTGSTDVGRIIRKATAGTGKSLTLELGGKSPYIVFDDADLDSAVEGLVDAIWFNQGQVCCAGSRLLVHEPVAERFYTKLKARMAKLRVGDPLDKSIDVGALVDPVQHDRVSKLVEAGAAEGDVFQAPAEMPATGCYYPPTLITGMSPAASLMQEEIFGPVLVATTFRIPEEAVAIANNTRYGLAATLWSENVNLALDIAPKLAAGVVWVNGTNMFDAAAGFGGVRESGFGREGGWEGLLAYTKPKRKPATLKPIPAVAAPKGAKVDELDRTAKLYIGGKQARPDGGYSKPVWSKSGALLGHVSLANRKDVRNAVEAATGAAGWARTTGHARAQILYYIGENLSARADEFASRINALTGGRSGRAEVERSIDRLFTYAAWADKYDGAAKPVPLRGVALAMNEPVGVIGQFCPDDHPLLGLVSLIAPAIAMGNRVVAVASEPFPLAAADFYQVLETSDLPGGVVNILTGSHAELAKPLAGHLGVDAVWSASGADMSSLIEYESAGNLKRTWVNHAIDRDWMGAEGEGREFLAQATEVKTVWVPYGE</sequence>
<dbReference type="InterPro" id="IPR016163">
    <property type="entry name" value="Ald_DH_C"/>
</dbReference>
<dbReference type="FunFam" id="3.40.309.10:FF:000012">
    <property type="entry name" value="Betaine aldehyde dehydrogenase"/>
    <property type="match status" value="1"/>
</dbReference>
<dbReference type="Gene3D" id="3.40.605.10">
    <property type="entry name" value="Aldehyde Dehydrogenase, Chain A, domain 1"/>
    <property type="match status" value="2"/>
</dbReference>
<dbReference type="PANTHER" id="PTHR11699">
    <property type="entry name" value="ALDEHYDE DEHYDROGENASE-RELATED"/>
    <property type="match status" value="1"/>
</dbReference>
<evidence type="ECO:0000256" key="5">
    <source>
        <dbReference type="RuleBase" id="RU003345"/>
    </source>
</evidence>
<gene>
    <name evidence="7" type="ORF">RB2654_10378</name>
</gene>
<feature type="domain" description="Aldehyde dehydrogenase" evidence="6">
    <location>
        <begin position="41"/>
        <end position="484"/>
    </location>
</feature>
<dbReference type="PIRSF" id="PIRSF036490">
    <property type="entry name" value="Aldedh_dupl"/>
    <property type="match status" value="1"/>
</dbReference>
<evidence type="ECO:0000313" key="7">
    <source>
        <dbReference type="EMBL" id="EAQ12896.1"/>
    </source>
</evidence>
<dbReference type="InterPro" id="IPR015590">
    <property type="entry name" value="Aldehyde_DH_dom"/>
</dbReference>
<evidence type="ECO:0000256" key="3">
    <source>
        <dbReference type="PIRNR" id="PIRNR036490"/>
    </source>
</evidence>
<dbReference type="InterPro" id="IPR029510">
    <property type="entry name" value="Ald_DH_CS_GLU"/>
</dbReference>
<dbReference type="InterPro" id="IPR011408">
    <property type="entry name" value="Aldehyde_DH"/>
</dbReference>
<keyword evidence="8" id="KW-1185">Reference proteome</keyword>
<dbReference type="FunFam" id="3.40.605.10:FF:000001">
    <property type="entry name" value="Aldehyde dehydrogenase 1"/>
    <property type="match status" value="1"/>
</dbReference>
<dbReference type="CDD" id="cd07111">
    <property type="entry name" value="ALDH_F16"/>
    <property type="match status" value="1"/>
</dbReference>
<evidence type="ECO:0000256" key="2">
    <source>
        <dbReference type="ARBA" id="ARBA00023002"/>
    </source>
</evidence>
<evidence type="ECO:0000259" key="6">
    <source>
        <dbReference type="Pfam" id="PF00171"/>
    </source>
</evidence>
<dbReference type="Gene3D" id="3.40.309.10">
    <property type="entry name" value="Aldehyde Dehydrogenase, Chain A, domain 2"/>
    <property type="match status" value="1"/>
</dbReference>
<evidence type="ECO:0000313" key="8">
    <source>
        <dbReference type="Proteomes" id="UP000002931"/>
    </source>
</evidence>
<protein>
    <submittedName>
        <fullName evidence="7">Aldehyde dehydrogenase family protein</fullName>
    </submittedName>
</protein>
<feature type="domain" description="Aldehyde dehydrogenase" evidence="6">
    <location>
        <begin position="534"/>
        <end position="748"/>
    </location>
</feature>
<dbReference type="AlphaFoldDB" id="A3VEY1"/>
<dbReference type="RefSeq" id="WP_008331266.1">
    <property type="nucleotide sequence ID" value="NZ_CH902578.1"/>
</dbReference>
<dbReference type="OrthoDB" id="9812625at2"/>
<accession>A3VEY1</accession>
<dbReference type="STRING" id="314271.RB2654_10378"/>
<dbReference type="InterPro" id="IPR016162">
    <property type="entry name" value="Ald_DH_N"/>
</dbReference>
<name>A3VEY1_9RHOB</name>
<evidence type="ECO:0000256" key="4">
    <source>
        <dbReference type="PROSITE-ProRule" id="PRU10007"/>
    </source>
</evidence>
<dbReference type="PROSITE" id="PS00687">
    <property type="entry name" value="ALDEHYDE_DEHYDR_GLU"/>
    <property type="match status" value="1"/>
</dbReference>
<dbReference type="GO" id="GO:0004030">
    <property type="term" value="F:aldehyde dehydrogenase [NAD(P)+] activity"/>
    <property type="evidence" value="ECO:0007669"/>
    <property type="project" value="UniProtKB-ARBA"/>
</dbReference>
<dbReference type="EMBL" id="AAMT01000006">
    <property type="protein sequence ID" value="EAQ12896.1"/>
    <property type="molecule type" value="Genomic_DNA"/>
</dbReference>
<dbReference type="Proteomes" id="UP000002931">
    <property type="component" value="Unassembled WGS sequence"/>
</dbReference>
<dbReference type="HOGENOM" id="CLU_018339_0_0_5"/>
<comment type="caution">
    <text evidence="7">The sequence shown here is derived from an EMBL/GenBank/DDBJ whole genome shotgun (WGS) entry which is preliminary data.</text>
</comment>
<dbReference type="eggNOG" id="COG1012">
    <property type="taxonomic scope" value="Bacteria"/>
</dbReference>
<organism evidence="7 8">
    <name type="scientific">Maritimibacter alkaliphilus HTCC2654</name>
    <dbReference type="NCBI Taxonomy" id="314271"/>
    <lineage>
        <taxon>Bacteria</taxon>
        <taxon>Pseudomonadati</taxon>
        <taxon>Pseudomonadota</taxon>
        <taxon>Alphaproteobacteria</taxon>
        <taxon>Rhodobacterales</taxon>
        <taxon>Roseobacteraceae</taxon>
        <taxon>Maritimibacter</taxon>
    </lineage>
</organism>
<dbReference type="InterPro" id="IPR016161">
    <property type="entry name" value="Ald_DH/histidinol_DH"/>
</dbReference>
<dbReference type="Pfam" id="PF00171">
    <property type="entry name" value="Aldedh"/>
    <property type="match status" value="2"/>
</dbReference>
<evidence type="ECO:0000256" key="1">
    <source>
        <dbReference type="ARBA" id="ARBA00009986"/>
    </source>
</evidence>
<proteinExistence type="inferred from homology"/>
<comment type="similarity">
    <text evidence="1 3 5">Belongs to the aldehyde dehydrogenase family.</text>
</comment>
<feature type="active site" evidence="4">
    <location>
        <position position="264"/>
    </location>
</feature>
<reference evidence="7 8" key="1">
    <citation type="journal article" date="2010" name="J. Bacteriol.">
        <title>Genome sequences of Pelagibaca bermudensis HTCC2601T and Maritimibacter alkaliphilus HTCC2654T, the type strains of two marine Roseobacter genera.</title>
        <authorList>
            <person name="Thrash J.C."/>
            <person name="Cho J.C."/>
            <person name="Ferriera S."/>
            <person name="Johnson J."/>
            <person name="Vergin K.L."/>
            <person name="Giovannoni S.J."/>
        </authorList>
    </citation>
    <scope>NUCLEOTIDE SEQUENCE [LARGE SCALE GENOMIC DNA]</scope>
    <source>
        <strain evidence="7 8">HTCC2654</strain>
    </source>
</reference>
<keyword evidence="2 5" id="KW-0560">Oxidoreductase</keyword>